<accession>A0ABR0AGQ6</accession>
<gene>
    <name evidence="1" type="ORF">OUZ56_009690</name>
</gene>
<name>A0ABR0AGQ6_9CRUS</name>
<organism evidence="1 2">
    <name type="scientific">Daphnia magna</name>
    <dbReference type="NCBI Taxonomy" id="35525"/>
    <lineage>
        <taxon>Eukaryota</taxon>
        <taxon>Metazoa</taxon>
        <taxon>Ecdysozoa</taxon>
        <taxon>Arthropoda</taxon>
        <taxon>Crustacea</taxon>
        <taxon>Branchiopoda</taxon>
        <taxon>Diplostraca</taxon>
        <taxon>Cladocera</taxon>
        <taxon>Anomopoda</taxon>
        <taxon>Daphniidae</taxon>
        <taxon>Daphnia</taxon>
    </lineage>
</organism>
<proteinExistence type="predicted"/>
<protein>
    <submittedName>
        <fullName evidence="1">Uncharacterized protein</fullName>
    </submittedName>
</protein>
<evidence type="ECO:0000313" key="1">
    <source>
        <dbReference type="EMBL" id="KAK4024307.1"/>
    </source>
</evidence>
<sequence>MVKLQKIVTIDRIPEYITKAKDKNTLELIDRLVEMIRIVGVVVESADHTSSARGSHQYSSLN</sequence>
<dbReference type="Proteomes" id="UP001234178">
    <property type="component" value="Unassembled WGS sequence"/>
</dbReference>
<comment type="caution">
    <text evidence="1">The sequence shown here is derived from an EMBL/GenBank/DDBJ whole genome shotgun (WGS) entry which is preliminary data.</text>
</comment>
<reference evidence="1 2" key="1">
    <citation type="journal article" date="2023" name="Nucleic Acids Res.">
        <title>The hologenome of Daphnia magna reveals possible DNA methylation and microbiome-mediated evolution of the host genome.</title>
        <authorList>
            <person name="Chaturvedi A."/>
            <person name="Li X."/>
            <person name="Dhandapani V."/>
            <person name="Marshall H."/>
            <person name="Kissane S."/>
            <person name="Cuenca-Cambronero M."/>
            <person name="Asole G."/>
            <person name="Calvet F."/>
            <person name="Ruiz-Romero M."/>
            <person name="Marangio P."/>
            <person name="Guigo R."/>
            <person name="Rago D."/>
            <person name="Mirbahai L."/>
            <person name="Eastwood N."/>
            <person name="Colbourne J.K."/>
            <person name="Zhou J."/>
            <person name="Mallon E."/>
            <person name="Orsini L."/>
        </authorList>
    </citation>
    <scope>NUCLEOTIDE SEQUENCE [LARGE SCALE GENOMIC DNA]</scope>
    <source>
        <strain evidence="1">LRV0_1</strain>
    </source>
</reference>
<keyword evidence="2" id="KW-1185">Reference proteome</keyword>
<dbReference type="EMBL" id="JAOYFB010000037">
    <property type="protein sequence ID" value="KAK4024307.1"/>
    <property type="molecule type" value="Genomic_DNA"/>
</dbReference>
<evidence type="ECO:0000313" key="2">
    <source>
        <dbReference type="Proteomes" id="UP001234178"/>
    </source>
</evidence>